<reference evidence="1 2" key="1">
    <citation type="journal article" date="2011" name="J. Bacteriol.">
        <title>Genome Sequence of Lactobacillus ruminis SPM0211, Isolated from a Fecal Sample from a Healthy Korean.</title>
        <authorList>
            <person name="Lee S."/>
            <person name="Cho Y.J."/>
            <person name="Lee A.H."/>
            <person name="Chun J."/>
            <person name="Ha N.J."/>
            <person name="Ko G."/>
        </authorList>
    </citation>
    <scope>NUCLEOTIDE SEQUENCE [LARGE SCALE GENOMIC DNA]</scope>
    <source>
        <strain evidence="1 2">SPM0211</strain>
    </source>
</reference>
<dbReference type="AlphaFoldDB" id="F7R2W6"/>
<organism evidence="1 2">
    <name type="scientific">Ligilactobacillus ruminis SPM0211</name>
    <dbReference type="NCBI Taxonomy" id="1040964"/>
    <lineage>
        <taxon>Bacteria</taxon>
        <taxon>Bacillati</taxon>
        <taxon>Bacillota</taxon>
        <taxon>Bacilli</taxon>
        <taxon>Lactobacillales</taxon>
        <taxon>Lactobacillaceae</taxon>
        <taxon>Ligilactobacillus</taxon>
    </lineage>
</organism>
<comment type="caution">
    <text evidence="1">The sequence shown here is derived from an EMBL/GenBank/DDBJ whole genome shotgun (WGS) entry which is preliminary data.</text>
</comment>
<dbReference type="Proteomes" id="UP000002971">
    <property type="component" value="Unassembled WGS sequence"/>
</dbReference>
<name>F7R2W6_9LACO</name>
<evidence type="ECO:0000313" key="2">
    <source>
        <dbReference type="Proteomes" id="UP000002971"/>
    </source>
</evidence>
<sequence length="370" mass="42982">MKIIAVTTNFGLGPSSKLYSIVKELLDQGYNEITFCGNGESLNFFKNNFENSLNYIECDTDRINAEDFFKIINIETFDILVNVMNVNIPKIQSNKELKIKSVFVDSLSWMWDKPIAGVDKYNLYFVQDTFMDAHKISDFNNVQLISPIVNTEGFVKEEKKNKILLNFAGIMTPYENDIFYRKYIFFYLTLFSKIPEIDQYEVVCACNKMQKQWLERNAYFNCNFSFRVMNHAEFLQEACESSKVFSTPGLTFYLESQSLNLNVFYLLPSNYSQALLLEKYSNNNVECNTLSKYGYKYSTNELLEEEEGVNSVRTAFFEIVENYSEELLNDLTKNIDKSFNSFLKASSDFKKENGVQTIVRIMCEKGVLKS</sequence>
<protein>
    <submittedName>
        <fullName evidence="1">Uncharacterized protein</fullName>
    </submittedName>
</protein>
<gene>
    <name evidence="1" type="ORF">LRU_02069</name>
</gene>
<dbReference type="RefSeq" id="WP_003696521.1">
    <property type="nucleotide sequence ID" value="NZ_AFOJ01000007.1"/>
</dbReference>
<dbReference type="EMBL" id="AFOJ01000007">
    <property type="protein sequence ID" value="EGM50387.1"/>
    <property type="molecule type" value="Genomic_DNA"/>
</dbReference>
<evidence type="ECO:0000313" key="1">
    <source>
        <dbReference type="EMBL" id="EGM50387.1"/>
    </source>
</evidence>
<proteinExistence type="predicted"/>
<accession>F7R2W6</accession>